<dbReference type="PANTHER" id="PTHR12910:SF2">
    <property type="entry name" value="NADH DEHYDROGENASE [UBIQUINONE] 1 ALPHA SUBCOMPLEX SUBUNIT 12"/>
    <property type="match status" value="1"/>
</dbReference>
<dbReference type="AlphaFoldDB" id="A0A327JGH9"/>
<dbReference type="InterPro" id="IPR007763">
    <property type="entry name" value="NDUFA12"/>
</dbReference>
<sequence>MKNLLLLIFTWWNRETAGTRFFTWRKGERVGEDEYGNVYYRAKNAGPLGERRWVIYSGTAEASAIPATWHGWMHHRTDLTPDEEKRTPFPWEKPHRENLTGTAGAYRPAGSILNTRPRAEGDGDYEAWTPSA</sequence>
<organism evidence="2 3">
    <name type="scientific">Rhodobium orientis</name>
    <dbReference type="NCBI Taxonomy" id="34017"/>
    <lineage>
        <taxon>Bacteria</taxon>
        <taxon>Pseudomonadati</taxon>
        <taxon>Pseudomonadota</taxon>
        <taxon>Alphaproteobacteria</taxon>
        <taxon>Hyphomicrobiales</taxon>
        <taxon>Rhodobiaceae</taxon>
        <taxon>Rhodobium</taxon>
    </lineage>
</organism>
<gene>
    <name evidence="2" type="ORF">CH339_22790</name>
</gene>
<protein>
    <submittedName>
        <fullName evidence="2">NADH:ubiquinone oxidoreductase subunit NDUFA12</fullName>
        <ecNumber evidence="2">1.6.99.3</ecNumber>
    </submittedName>
</protein>
<evidence type="ECO:0000313" key="2">
    <source>
        <dbReference type="EMBL" id="RAI24108.1"/>
    </source>
</evidence>
<keyword evidence="2" id="KW-0830">Ubiquinone</keyword>
<dbReference type="EMBL" id="NPEV01000086">
    <property type="protein sequence ID" value="RAI24108.1"/>
    <property type="molecule type" value="Genomic_DNA"/>
</dbReference>
<feature type="region of interest" description="Disordered" evidence="1">
    <location>
        <begin position="81"/>
        <end position="132"/>
    </location>
</feature>
<keyword evidence="2" id="KW-0560">Oxidoreductase</keyword>
<dbReference type="GO" id="GO:0045271">
    <property type="term" value="C:respiratory chain complex I"/>
    <property type="evidence" value="ECO:0007669"/>
    <property type="project" value="InterPro"/>
</dbReference>
<dbReference type="EC" id="1.6.99.3" evidence="2"/>
<comment type="caution">
    <text evidence="2">The sequence shown here is derived from an EMBL/GenBank/DDBJ whole genome shotgun (WGS) entry which is preliminary data.</text>
</comment>
<evidence type="ECO:0000256" key="1">
    <source>
        <dbReference type="SAM" id="MobiDB-lite"/>
    </source>
</evidence>
<dbReference type="RefSeq" id="WP_111436735.1">
    <property type="nucleotide sequence ID" value="NZ_JACIGG010000005.1"/>
</dbReference>
<dbReference type="PANTHER" id="PTHR12910">
    <property type="entry name" value="NADH-UBIQUINONE OXIDOREDUCTASE SUBUNIT B17.2"/>
    <property type="match status" value="1"/>
</dbReference>
<dbReference type="GO" id="GO:0016491">
    <property type="term" value="F:oxidoreductase activity"/>
    <property type="evidence" value="ECO:0007669"/>
    <property type="project" value="UniProtKB-KW"/>
</dbReference>
<name>A0A327JGH9_9HYPH</name>
<dbReference type="OrthoDB" id="9795340at2"/>
<keyword evidence="3" id="KW-1185">Reference proteome</keyword>
<dbReference type="Proteomes" id="UP000249299">
    <property type="component" value="Unassembled WGS sequence"/>
</dbReference>
<feature type="compositionally biased region" description="Basic and acidic residues" evidence="1">
    <location>
        <begin position="81"/>
        <end position="98"/>
    </location>
</feature>
<dbReference type="Pfam" id="PF05071">
    <property type="entry name" value="NDUFA12"/>
    <property type="match status" value="1"/>
</dbReference>
<proteinExistence type="predicted"/>
<dbReference type="GO" id="GO:0006979">
    <property type="term" value="P:response to oxidative stress"/>
    <property type="evidence" value="ECO:0007669"/>
    <property type="project" value="TreeGrafter"/>
</dbReference>
<reference evidence="2 3" key="1">
    <citation type="submission" date="2017-07" db="EMBL/GenBank/DDBJ databases">
        <title>Draft Genome Sequences of Select Purple Nonsulfur Bacteria.</title>
        <authorList>
            <person name="Lasarre B."/>
            <person name="Mckinlay J.B."/>
        </authorList>
    </citation>
    <scope>NUCLEOTIDE SEQUENCE [LARGE SCALE GENOMIC DNA]</scope>
    <source>
        <strain evidence="2 3">DSM 11290</strain>
    </source>
</reference>
<accession>A0A327JGH9</accession>
<evidence type="ECO:0000313" key="3">
    <source>
        <dbReference type="Proteomes" id="UP000249299"/>
    </source>
</evidence>
<dbReference type="NCBIfam" id="NF006040">
    <property type="entry name" value="PRK08183.1"/>
    <property type="match status" value="1"/>
</dbReference>